<evidence type="ECO:0000256" key="10">
    <source>
        <dbReference type="SAM" id="Phobius"/>
    </source>
</evidence>
<dbReference type="PANTHER" id="PTHR24229">
    <property type="entry name" value="NEUROPEPTIDES RECEPTOR"/>
    <property type="match status" value="1"/>
</dbReference>
<organism evidence="12 13">
    <name type="scientific">Steinernema glaseri</name>
    <dbReference type="NCBI Taxonomy" id="37863"/>
    <lineage>
        <taxon>Eukaryota</taxon>
        <taxon>Metazoa</taxon>
        <taxon>Ecdysozoa</taxon>
        <taxon>Nematoda</taxon>
        <taxon>Chromadorea</taxon>
        <taxon>Rhabditida</taxon>
        <taxon>Tylenchina</taxon>
        <taxon>Panagrolaimomorpha</taxon>
        <taxon>Strongyloidoidea</taxon>
        <taxon>Steinernematidae</taxon>
        <taxon>Steinernema</taxon>
    </lineage>
</organism>
<feature type="transmembrane region" description="Helical" evidence="10">
    <location>
        <begin position="261"/>
        <end position="289"/>
    </location>
</feature>
<feature type="transmembrane region" description="Helical" evidence="10">
    <location>
        <begin position="53"/>
        <end position="75"/>
    </location>
</feature>
<evidence type="ECO:0000313" key="13">
    <source>
        <dbReference type="WBParaSite" id="L893_g25106.t1"/>
    </source>
</evidence>
<feature type="transmembrane region" description="Helical" evidence="10">
    <location>
        <begin position="162"/>
        <end position="185"/>
    </location>
</feature>
<dbReference type="InterPro" id="IPR017452">
    <property type="entry name" value="GPCR_Rhodpsn_7TM"/>
</dbReference>
<reference evidence="13" key="1">
    <citation type="submission" date="2016-11" db="UniProtKB">
        <authorList>
            <consortium name="WormBaseParasite"/>
        </authorList>
    </citation>
    <scope>IDENTIFICATION</scope>
</reference>
<evidence type="ECO:0000256" key="6">
    <source>
        <dbReference type="ARBA" id="ARBA00023136"/>
    </source>
</evidence>
<feature type="transmembrane region" description="Helical" evidence="10">
    <location>
        <begin position="6"/>
        <end position="33"/>
    </location>
</feature>
<keyword evidence="6 10" id="KW-0472">Membrane</keyword>
<feature type="transmembrane region" description="Helical" evidence="10">
    <location>
        <begin position="214"/>
        <end position="241"/>
    </location>
</feature>
<dbReference type="CDD" id="cd00637">
    <property type="entry name" value="7tm_classA_rhodopsin-like"/>
    <property type="match status" value="1"/>
</dbReference>
<keyword evidence="7 9" id="KW-0675">Receptor</keyword>
<evidence type="ECO:0000256" key="3">
    <source>
        <dbReference type="ARBA" id="ARBA00022692"/>
    </source>
</evidence>
<dbReference type="PROSITE" id="PS00237">
    <property type="entry name" value="G_PROTEIN_RECEP_F1_1"/>
    <property type="match status" value="1"/>
</dbReference>
<dbReference type="PRINTS" id="PR00237">
    <property type="entry name" value="GPCRRHODOPSN"/>
</dbReference>
<name>A0A1I7ZCY7_9BILA</name>
<dbReference type="GO" id="GO:0042277">
    <property type="term" value="F:peptide binding"/>
    <property type="evidence" value="ECO:0007669"/>
    <property type="project" value="TreeGrafter"/>
</dbReference>
<evidence type="ECO:0000313" key="12">
    <source>
        <dbReference type="Proteomes" id="UP000095287"/>
    </source>
</evidence>
<dbReference type="AlphaFoldDB" id="A0A1I7ZCY7"/>
<evidence type="ECO:0000256" key="7">
    <source>
        <dbReference type="ARBA" id="ARBA00023170"/>
    </source>
</evidence>
<evidence type="ECO:0000256" key="8">
    <source>
        <dbReference type="ARBA" id="ARBA00023224"/>
    </source>
</evidence>
<keyword evidence="5 9" id="KW-0297">G-protein coupled receptor</keyword>
<accession>A0A1I7ZCY7</accession>
<dbReference type="GO" id="GO:0004930">
    <property type="term" value="F:G protein-coupled receptor activity"/>
    <property type="evidence" value="ECO:0007669"/>
    <property type="project" value="UniProtKB-KW"/>
</dbReference>
<dbReference type="PANTHER" id="PTHR24229:SF40">
    <property type="entry name" value="ALLATOSTATIN C RECEPTOR 1-RELATED"/>
    <property type="match status" value="1"/>
</dbReference>
<dbReference type="PROSITE" id="PS50262">
    <property type="entry name" value="G_PROTEIN_RECEP_F1_2"/>
    <property type="match status" value="1"/>
</dbReference>
<evidence type="ECO:0000259" key="11">
    <source>
        <dbReference type="PROSITE" id="PS50262"/>
    </source>
</evidence>
<evidence type="ECO:0000256" key="5">
    <source>
        <dbReference type="ARBA" id="ARBA00023040"/>
    </source>
</evidence>
<keyword evidence="2" id="KW-1003">Cell membrane</keyword>
<feature type="transmembrane region" description="Helical" evidence="10">
    <location>
        <begin position="129"/>
        <end position="150"/>
    </location>
</feature>
<keyword evidence="3 9" id="KW-0812">Transmembrane</keyword>
<feature type="domain" description="G-protein coupled receptors family 1 profile" evidence="11">
    <location>
        <begin position="23"/>
        <end position="326"/>
    </location>
</feature>
<keyword evidence="12" id="KW-1185">Reference proteome</keyword>
<dbReference type="GO" id="GO:0043005">
    <property type="term" value="C:neuron projection"/>
    <property type="evidence" value="ECO:0007669"/>
    <property type="project" value="TreeGrafter"/>
</dbReference>
<keyword evidence="4 10" id="KW-1133">Transmembrane helix</keyword>
<comment type="subcellular location">
    <subcellularLocation>
        <location evidence="1">Cell membrane</location>
        <topology evidence="1">Multi-pass membrane protein</topology>
    </subcellularLocation>
</comment>
<feature type="transmembrane region" description="Helical" evidence="10">
    <location>
        <begin position="309"/>
        <end position="329"/>
    </location>
</feature>
<comment type="similarity">
    <text evidence="9">Belongs to the G-protein coupled receptor 1 family.</text>
</comment>
<sequence length="377" mass="42993">MFPGYLIVILSVYTGVFCVGFLGNVWLILTLLLIRIDKKQPTTSNFKRMNQYLLLLSVADLLVLCMIPMLVSYFINGGWKLGFITCKVFWTVENVNKLLSVAILTIMSFERYIGICKPFNQHSGAQYNIGHLLLFIVVFTIFLCSPIIYYSDTVVLFEDKQYNIGHLLLFIVVFTIFLCSPIIYYSDTVVLFEDKSVVHVSCNSDLPDELLPYFILYMCAFGFVIPMILISATSILIVQHVRRNVGSLRRHSPLITRPNRVIRSISAVVVFHFACWTPFWLAVLLTLISTTKIAQILTISPTTLAVMRLITSFLPYINSAGNWIFYAALNRKIQNTSREVRERHQRLSMSPNDASGMIIRALSITRKVSKPFIRTNA</sequence>
<evidence type="ECO:0000256" key="9">
    <source>
        <dbReference type="RuleBase" id="RU000688"/>
    </source>
</evidence>
<proteinExistence type="inferred from homology"/>
<dbReference type="InterPro" id="IPR000276">
    <property type="entry name" value="GPCR_Rhodpsn"/>
</dbReference>
<dbReference type="SUPFAM" id="SSF81321">
    <property type="entry name" value="Family A G protein-coupled receptor-like"/>
    <property type="match status" value="1"/>
</dbReference>
<dbReference type="WBParaSite" id="L893_g25106.t1">
    <property type="protein sequence ID" value="L893_g25106.t1"/>
    <property type="gene ID" value="L893_g25106"/>
</dbReference>
<dbReference type="GO" id="GO:0005886">
    <property type="term" value="C:plasma membrane"/>
    <property type="evidence" value="ECO:0007669"/>
    <property type="project" value="UniProtKB-SubCell"/>
</dbReference>
<protein>
    <submittedName>
        <fullName evidence="13">G_PROTEIN_RECEP_F1_2 domain-containing protein</fullName>
    </submittedName>
</protein>
<dbReference type="Pfam" id="PF00001">
    <property type="entry name" value="7tm_1"/>
    <property type="match status" value="2"/>
</dbReference>
<evidence type="ECO:0000256" key="4">
    <source>
        <dbReference type="ARBA" id="ARBA00022989"/>
    </source>
</evidence>
<dbReference type="Gene3D" id="1.20.1070.10">
    <property type="entry name" value="Rhodopsin 7-helix transmembrane proteins"/>
    <property type="match status" value="2"/>
</dbReference>
<dbReference type="Proteomes" id="UP000095287">
    <property type="component" value="Unplaced"/>
</dbReference>
<evidence type="ECO:0000256" key="1">
    <source>
        <dbReference type="ARBA" id="ARBA00004651"/>
    </source>
</evidence>
<keyword evidence="8 9" id="KW-0807">Transducer</keyword>
<evidence type="ECO:0000256" key="2">
    <source>
        <dbReference type="ARBA" id="ARBA00022475"/>
    </source>
</evidence>